<gene>
    <name evidence="1" type="ORF">A3A33_04490</name>
</gene>
<dbReference type="Proteomes" id="UP000179047">
    <property type="component" value="Unassembled WGS sequence"/>
</dbReference>
<evidence type="ECO:0000313" key="1">
    <source>
        <dbReference type="EMBL" id="OGN29721.1"/>
    </source>
</evidence>
<dbReference type="STRING" id="1802701.A3A33_04490"/>
<proteinExistence type="predicted"/>
<evidence type="ECO:0000313" key="2">
    <source>
        <dbReference type="Proteomes" id="UP000179047"/>
    </source>
</evidence>
<dbReference type="AlphaFoldDB" id="A0A1F8GWQ6"/>
<reference evidence="1 2" key="1">
    <citation type="journal article" date="2016" name="Nat. Commun.">
        <title>Thousands of microbial genomes shed light on interconnected biogeochemical processes in an aquifer system.</title>
        <authorList>
            <person name="Anantharaman K."/>
            <person name="Brown C.T."/>
            <person name="Hug L.A."/>
            <person name="Sharon I."/>
            <person name="Castelle C.J."/>
            <person name="Probst A.J."/>
            <person name="Thomas B.C."/>
            <person name="Singh A."/>
            <person name="Wilkins M.J."/>
            <person name="Karaoz U."/>
            <person name="Brodie E.L."/>
            <person name="Williams K.H."/>
            <person name="Hubbard S.S."/>
            <person name="Banfield J.F."/>
        </authorList>
    </citation>
    <scope>NUCLEOTIDE SEQUENCE [LARGE SCALE GENOMIC DNA]</scope>
</reference>
<comment type="caution">
    <text evidence="1">The sequence shown here is derived from an EMBL/GenBank/DDBJ whole genome shotgun (WGS) entry which is preliminary data.</text>
</comment>
<dbReference type="EMBL" id="MGKP01000003">
    <property type="protein sequence ID" value="OGN29721.1"/>
    <property type="molecule type" value="Genomic_DNA"/>
</dbReference>
<protein>
    <submittedName>
        <fullName evidence="1">Uncharacterized protein</fullName>
    </submittedName>
</protein>
<organism evidence="1 2">
    <name type="scientific">Candidatus Yanofskybacteria bacterium RIFCSPLOWO2_01_FULL_49_25</name>
    <dbReference type="NCBI Taxonomy" id="1802701"/>
    <lineage>
        <taxon>Bacteria</taxon>
        <taxon>Candidatus Yanofskyibacteriota</taxon>
    </lineage>
</organism>
<sequence>MTRDKAREHLVQLSDHATEHNLTEEQQHAVYLGIRALVYDLGPDGDDPPLTRKEGESTLRFRWRQFCHFMNSPPH</sequence>
<accession>A0A1F8GWQ6</accession>
<name>A0A1F8GWQ6_9BACT</name>